<evidence type="ECO:0000313" key="2">
    <source>
        <dbReference type="Proteomes" id="UP000012073"/>
    </source>
</evidence>
<dbReference type="AlphaFoldDB" id="R7QPG7"/>
<name>R7QPG7_CHOCR</name>
<organism evidence="1 2">
    <name type="scientific">Chondrus crispus</name>
    <name type="common">Carrageen Irish moss</name>
    <name type="synonym">Polymorpha crispa</name>
    <dbReference type="NCBI Taxonomy" id="2769"/>
    <lineage>
        <taxon>Eukaryota</taxon>
        <taxon>Rhodophyta</taxon>
        <taxon>Florideophyceae</taxon>
        <taxon>Rhodymeniophycidae</taxon>
        <taxon>Gigartinales</taxon>
        <taxon>Gigartinaceae</taxon>
        <taxon>Chondrus</taxon>
    </lineage>
</organism>
<dbReference type="GeneID" id="17317680"/>
<dbReference type="KEGG" id="ccp:CHC_T00000410001"/>
<evidence type="ECO:0000313" key="1">
    <source>
        <dbReference type="EMBL" id="CDF39668.1"/>
    </source>
</evidence>
<dbReference type="EMBL" id="HG002066">
    <property type="protein sequence ID" value="CDF39668.1"/>
    <property type="molecule type" value="Genomic_DNA"/>
</dbReference>
<accession>R7QPG7</accession>
<reference evidence="2" key="1">
    <citation type="journal article" date="2013" name="Proc. Natl. Acad. Sci. U.S.A.">
        <title>Genome structure and metabolic features in the red seaweed Chondrus crispus shed light on evolution of the Archaeplastida.</title>
        <authorList>
            <person name="Collen J."/>
            <person name="Porcel B."/>
            <person name="Carre W."/>
            <person name="Ball S.G."/>
            <person name="Chaparro C."/>
            <person name="Tonon T."/>
            <person name="Barbeyron T."/>
            <person name="Michel G."/>
            <person name="Noel B."/>
            <person name="Valentin K."/>
            <person name="Elias M."/>
            <person name="Artiguenave F."/>
            <person name="Arun A."/>
            <person name="Aury J.M."/>
            <person name="Barbosa-Neto J.F."/>
            <person name="Bothwell J.H."/>
            <person name="Bouget F.Y."/>
            <person name="Brillet L."/>
            <person name="Cabello-Hurtado F."/>
            <person name="Capella-Gutierrez S."/>
            <person name="Charrier B."/>
            <person name="Cladiere L."/>
            <person name="Cock J.M."/>
            <person name="Coelho S.M."/>
            <person name="Colleoni C."/>
            <person name="Czjzek M."/>
            <person name="Da Silva C."/>
            <person name="Delage L."/>
            <person name="Denoeud F."/>
            <person name="Deschamps P."/>
            <person name="Dittami S.M."/>
            <person name="Gabaldon T."/>
            <person name="Gachon C.M."/>
            <person name="Groisillier A."/>
            <person name="Herve C."/>
            <person name="Jabbari K."/>
            <person name="Katinka M."/>
            <person name="Kloareg B."/>
            <person name="Kowalczyk N."/>
            <person name="Labadie K."/>
            <person name="Leblanc C."/>
            <person name="Lopez P.J."/>
            <person name="McLachlan D.H."/>
            <person name="Meslet-Cladiere L."/>
            <person name="Moustafa A."/>
            <person name="Nehr Z."/>
            <person name="Nyvall Collen P."/>
            <person name="Panaud O."/>
            <person name="Partensky F."/>
            <person name="Poulain J."/>
            <person name="Rensing S.A."/>
            <person name="Rousvoal S."/>
            <person name="Samson G."/>
            <person name="Symeonidi A."/>
            <person name="Weissenbach J."/>
            <person name="Zambounis A."/>
            <person name="Wincker P."/>
            <person name="Boyen C."/>
        </authorList>
    </citation>
    <scope>NUCLEOTIDE SEQUENCE [LARGE SCALE GENOMIC DNA]</scope>
    <source>
        <strain evidence="2">cv. Stackhouse</strain>
    </source>
</reference>
<dbReference type="Proteomes" id="UP000012073">
    <property type="component" value="Unassembled WGS sequence"/>
</dbReference>
<sequence length="98" mass="11545">MWRYTWWEIWEGCGHYHRVIRVFPEPSFIASQICLLHTAKESCLRRAEANVTFLGCQICGLLFVSNGCEDKLDLYYFSQLSHNYGFSFTIFNCLYDLA</sequence>
<dbReference type="Gramene" id="CDF39668">
    <property type="protein sequence ID" value="CDF39668"/>
    <property type="gene ID" value="CHC_T00000410001"/>
</dbReference>
<keyword evidence="2" id="KW-1185">Reference proteome</keyword>
<gene>
    <name evidence="1" type="ORF">CHC_T00000410001</name>
</gene>
<dbReference type="RefSeq" id="XP_005709962.1">
    <property type="nucleotide sequence ID" value="XM_005709905.1"/>
</dbReference>
<protein>
    <submittedName>
        <fullName evidence="1">Uncharacterized protein</fullName>
    </submittedName>
</protein>
<proteinExistence type="predicted"/>